<evidence type="ECO:0000313" key="3">
    <source>
        <dbReference type="Proteomes" id="UP000614200"/>
    </source>
</evidence>
<dbReference type="Pfam" id="PF08241">
    <property type="entry name" value="Methyltransf_11"/>
    <property type="match status" value="1"/>
</dbReference>
<proteinExistence type="predicted"/>
<protein>
    <submittedName>
        <fullName evidence="2">Class I SAM-dependent methyltransferase</fullName>
    </submittedName>
</protein>
<dbReference type="RefSeq" id="WP_194703811.1">
    <property type="nucleotide sequence ID" value="NZ_JADKNH010000017.1"/>
</dbReference>
<dbReference type="EMBL" id="JADKNH010000017">
    <property type="protein sequence ID" value="MBF4695573.1"/>
    <property type="molecule type" value="Genomic_DNA"/>
</dbReference>
<dbReference type="Proteomes" id="UP000614200">
    <property type="component" value="Unassembled WGS sequence"/>
</dbReference>
<dbReference type="GO" id="GO:0032259">
    <property type="term" value="P:methylation"/>
    <property type="evidence" value="ECO:0007669"/>
    <property type="project" value="UniProtKB-KW"/>
</dbReference>
<dbReference type="InterPro" id="IPR013216">
    <property type="entry name" value="Methyltransf_11"/>
</dbReference>
<keyword evidence="2" id="KW-0808">Transferase</keyword>
<gene>
    <name evidence="2" type="ORF">ISU02_20965</name>
</gene>
<organism evidence="2 3">
    <name type="scientific">Fusibacter ferrireducens</name>
    <dbReference type="NCBI Taxonomy" id="2785058"/>
    <lineage>
        <taxon>Bacteria</taxon>
        <taxon>Bacillati</taxon>
        <taxon>Bacillota</taxon>
        <taxon>Clostridia</taxon>
        <taxon>Eubacteriales</taxon>
        <taxon>Eubacteriales Family XII. Incertae Sedis</taxon>
        <taxon>Fusibacter</taxon>
    </lineage>
</organism>
<evidence type="ECO:0000313" key="2">
    <source>
        <dbReference type="EMBL" id="MBF4695573.1"/>
    </source>
</evidence>
<name>A0ABR9ZYN6_9FIRM</name>
<dbReference type="PANTHER" id="PTHR43591:SF24">
    <property type="entry name" value="2-METHOXY-6-POLYPRENYL-1,4-BENZOQUINOL METHYLASE, MITOCHONDRIAL"/>
    <property type="match status" value="1"/>
</dbReference>
<comment type="caution">
    <text evidence="2">The sequence shown here is derived from an EMBL/GenBank/DDBJ whole genome shotgun (WGS) entry which is preliminary data.</text>
</comment>
<dbReference type="PANTHER" id="PTHR43591">
    <property type="entry name" value="METHYLTRANSFERASE"/>
    <property type="match status" value="1"/>
</dbReference>
<dbReference type="GO" id="GO:0008168">
    <property type="term" value="F:methyltransferase activity"/>
    <property type="evidence" value="ECO:0007669"/>
    <property type="project" value="UniProtKB-KW"/>
</dbReference>
<dbReference type="InterPro" id="IPR029063">
    <property type="entry name" value="SAM-dependent_MTases_sf"/>
</dbReference>
<accession>A0ABR9ZYN6</accession>
<evidence type="ECO:0000259" key="1">
    <source>
        <dbReference type="Pfam" id="PF08241"/>
    </source>
</evidence>
<feature type="domain" description="Methyltransferase type 11" evidence="1">
    <location>
        <begin position="37"/>
        <end position="132"/>
    </location>
</feature>
<dbReference type="CDD" id="cd02440">
    <property type="entry name" value="AdoMet_MTases"/>
    <property type="match status" value="1"/>
</dbReference>
<keyword evidence="2" id="KW-0489">Methyltransferase</keyword>
<reference evidence="2 3" key="1">
    <citation type="submission" date="2020-11" db="EMBL/GenBank/DDBJ databases">
        <title>Fusibacter basophilias sp. nov.</title>
        <authorList>
            <person name="Qiu D."/>
        </authorList>
    </citation>
    <scope>NUCLEOTIDE SEQUENCE [LARGE SCALE GENOMIC DNA]</scope>
    <source>
        <strain evidence="2 3">Q10-2</strain>
    </source>
</reference>
<dbReference type="SUPFAM" id="SSF53335">
    <property type="entry name" value="S-adenosyl-L-methionine-dependent methyltransferases"/>
    <property type="match status" value="1"/>
</dbReference>
<sequence length="212" mass="24437">MSNQKAYWDKVAPDKVFTTEFKIDVFSQYVPKTSTILDYGCGYGRTLIELSQNGYEMLHGVDFSEEMINRGRQLQFSADLQVIASGSLPYEDNSIDSVLLLAVLTCVPSDVEQELIMREIKRVLKPSGTIYINDFLLNSDERNQLRYEKYKGKFKNYGTFELAEGAIVRHHNEAWVSKITQNFETLHYEKIEFVTMNGNKSNGFVYMGRYAE</sequence>
<keyword evidence="3" id="KW-1185">Reference proteome</keyword>
<dbReference type="Gene3D" id="3.40.50.150">
    <property type="entry name" value="Vaccinia Virus protein VP39"/>
    <property type="match status" value="1"/>
</dbReference>